<feature type="compositionally biased region" description="Polar residues" evidence="6">
    <location>
        <begin position="180"/>
        <end position="195"/>
    </location>
</feature>
<feature type="compositionally biased region" description="Basic and acidic residues" evidence="6">
    <location>
        <begin position="153"/>
        <end position="168"/>
    </location>
</feature>
<feature type="compositionally biased region" description="Low complexity" evidence="6">
    <location>
        <begin position="169"/>
        <end position="178"/>
    </location>
</feature>
<keyword evidence="8" id="KW-1185">Reference proteome</keyword>
<dbReference type="FunFam" id="3.50.80.10:FF:000001">
    <property type="entry name" value="D-aminoacyl-tRNA deacylase"/>
    <property type="match status" value="1"/>
</dbReference>
<evidence type="ECO:0000256" key="3">
    <source>
        <dbReference type="ARBA" id="ARBA00047676"/>
    </source>
</evidence>
<comment type="similarity">
    <text evidence="1 5">Belongs to the DTD family.</text>
</comment>
<dbReference type="InterPro" id="IPR003732">
    <property type="entry name" value="Daa-tRNA_deacyls_DTD"/>
</dbReference>
<dbReference type="SUPFAM" id="SSF69500">
    <property type="entry name" value="DTD-like"/>
    <property type="match status" value="1"/>
</dbReference>
<comment type="caution">
    <text evidence="7">The sequence shown here is derived from an EMBL/GenBank/DDBJ whole genome shotgun (WGS) entry which is preliminary data.</text>
</comment>
<evidence type="ECO:0000256" key="1">
    <source>
        <dbReference type="ARBA" id="ARBA00009673"/>
    </source>
</evidence>
<comment type="subcellular location">
    <subcellularLocation>
        <location evidence="5">Cytoplasm</location>
    </subcellularLocation>
</comment>
<protein>
    <recommendedName>
        <fullName evidence="2 5">D-aminoacyl-tRNA deacylase</fullName>
        <ecNumber evidence="2 5">3.1.1.96</ecNumber>
    </recommendedName>
</protein>
<keyword evidence="5" id="KW-0820">tRNA-binding</keyword>
<dbReference type="AlphaFoldDB" id="A0AAD9JLC3"/>
<dbReference type="Proteomes" id="UP001208570">
    <property type="component" value="Unassembled WGS sequence"/>
</dbReference>
<dbReference type="Gene3D" id="3.50.80.10">
    <property type="entry name" value="D-tyrosyl-tRNA(Tyr) deacylase"/>
    <property type="match status" value="1"/>
</dbReference>
<reference evidence="7" key="1">
    <citation type="journal article" date="2023" name="Mol. Biol. Evol.">
        <title>Third-Generation Sequencing Reveals the Adaptive Role of the Epigenome in Three Deep-Sea Polychaetes.</title>
        <authorList>
            <person name="Perez M."/>
            <person name="Aroh O."/>
            <person name="Sun Y."/>
            <person name="Lan Y."/>
            <person name="Juniper S.K."/>
            <person name="Young C.R."/>
            <person name="Angers B."/>
            <person name="Qian P.Y."/>
        </authorList>
    </citation>
    <scope>NUCLEOTIDE SEQUENCE</scope>
    <source>
        <strain evidence="7">P08H-3</strain>
    </source>
</reference>
<comment type="catalytic activity">
    <reaction evidence="3">
        <text>glycyl-tRNA(Ala) + H2O = tRNA(Ala) + glycine + H(+)</text>
        <dbReference type="Rhea" id="RHEA:53744"/>
        <dbReference type="Rhea" id="RHEA-COMP:9657"/>
        <dbReference type="Rhea" id="RHEA-COMP:13640"/>
        <dbReference type="ChEBI" id="CHEBI:15377"/>
        <dbReference type="ChEBI" id="CHEBI:15378"/>
        <dbReference type="ChEBI" id="CHEBI:57305"/>
        <dbReference type="ChEBI" id="CHEBI:78442"/>
        <dbReference type="ChEBI" id="CHEBI:78522"/>
        <dbReference type="EC" id="3.1.1.96"/>
    </reaction>
</comment>
<dbReference type="PANTHER" id="PTHR10472:SF5">
    <property type="entry name" value="D-AMINOACYL-TRNA DEACYLASE 1"/>
    <property type="match status" value="1"/>
</dbReference>
<dbReference type="GO" id="GO:0005737">
    <property type="term" value="C:cytoplasm"/>
    <property type="evidence" value="ECO:0007669"/>
    <property type="project" value="UniProtKB-SubCell"/>
</dbReference>
<name>A0AAD9JLC3_9ANNE</name>
<dbReference type="EC" id="3.1.1.96" evidence="2 5"/>
<dbReference type="EMBL" id="JAODUP010000264">
    <property type="protein sequence ID" value="KAK2154573.1"/>
    <property type="molecule type" value="Genomic_DNA"/>
</dbReference>
<organism evidence="7 8">
    <name type="scientific">Paralvinella palmiformis</name>
    <dbReference type="NCBI Taxonomy" id="53620"/>
    <lineage>
        <taxon>Eukaryota</taxon>
        <taxon>Metazoa</taxon>
        <taxon>Spiralia</taxon>
        <taxon>Lophotrochozoa</taxon>
        <taxon>Annelida</taxon>
        <taxon>Polychaeta</taxon>
        <taxon>Sedentaria</taxon>
        <taxon>Canalipalpata</taxon>
        <taxon>Terebellida</taxon>
        <taxon>Terebelliformia</taxon>
        <taxon>Alvinellidae</taxon>
        <taxon>Paralvinella</taxon>
    </lineage>
</organism>
<sequence>MVDLLNGVVTNVGGVGDELISSVERGLCVLVGISRDDTPKDVEYIVRKILNLRVFDDEQGKRWTKSVMDKNYEVLCISQFTLYSVLKGNKPDFHCSMGGDESKRFYENFITEMKKAYKSDFIKDGQFGAYMQVSIQNDGPVTITLESPVQAPKPDRRGGARSREKVEKTGGNTNEGTGDPSGNQLTQNSGQAQNM</sequence>
<gene>
    <name evidence="7" type="ORF">LSH36_264g00001</name>
</gene>
<dbReference type="GO" id="GO:0051500">
    <property type="term" value="F:D-tyrosyl-tRNA(Tyr) deacylase activity"/>
    <property type="evidence" value="ECO:0007669"/>
    <property type="project" value="TreeGrafter"/>
</dbReference>
<keyword evidence="5" id="KW-0378">Hydrolase</keyword>
<evidence type="ECO:0000313" key="8">
    <source>
        <dbReference type="Proteomes" id="UP001208570"/>
    </source>
</evidence>
<dbReference type="InterPro" id="IPR023509">
    <property type="entry name" value="DTD-like_sf"/>
</dbReference>
<evidence type="ECO:0000256" key="6">
    <source>
        <dbReference type="SAM" id="MobiDB-lite"/>
    </source>
</evidence>
<dbReference type="PANTHER" id="PTHR10472">
    <property type="entry name" value="D-TYROSYL-TRNA TYR DEACYLASE"/>
    <property type="match status" value="1"/>
</dbReference>
<evidence type="ECO:0000256" key="5">
    <source>
        <dbReference type="RuleBase" id="RU003470"/>
    </source>
</evidence>
<evidence type="ECO:0000313" key="7">
    <source>
        <dbReference type="EMBL" id="KAK2154573.1"/>
    </source>
</evidence>
<evidence type="ECO:0000256" key="4">
    <source>
        <dbReference type="ARBA" id="ARBA00048018"/>
    </source>
</evidence>
<accession>A0AAD9JLC3</accession>
<dbReference type="Pfam" id="PF02580">
    <property type="entry name" value="Tyr_Deacylase"/>
    <property type="match status" value="1"/>
</dbReference>
<comment type="catalytic activity">
    <reaction evidence="4">
        <text>a D-aminoacyl-tRNA + H2O = a tRNA + a D-alpha-amino acid + H(+)</text>
        <dbReference type="Rhea" id="RHEA:13953"/>
        <dbReference type="Rhea" id="RHEA-COMP:10123"/>
        <dbReference type="Rhea" id="RHEA-COMP:10124"/>
        <dbReference type="ChEBI" id="CHEBI:15377"/>
        <dbReference type="ChEBI" id="CHEBI:15378"/>
        <dbReference type="ChEBI" id="CHEBI:59871"/>
        <dbReference type="ChEBI" id="CHEBI:78442"/>
        <dbReference type="ChEBI" id="CHEBI:79333"/>
        <dbReference type="EC" id="3.1.1.96"/>
    </reaction>
</comment>
<proteinExistence type="inferred from homology"/>
<keyword evidence="5" id="KW-0694">RNA-binding</keyword>
<evidence type="ECO:0000256" key="2">
    <source>
        <dbReference type="ARBA" id="ARBA00013056"/>
    </source>
</evidence>
<feature type="region of interest" description="Disordered" evidence="6">
    <location>
        <begin position="143"/>
        <end position="195"/>
    </location>
</feature>
<dbReference type="NCBIfam" id="TIGR00256">
    <property type="entry name" value="D-aminoacyl-tRNA deacylase"/>
    <property type="match status" value="1"/>
</dbReference>
<keyword evidence="5" id="KW-0963">Cytoplasm</keyword>
<dbReference type="GO" id="GO:0000049">
    <property type="term" value="F:tRNA binding"/>
    <property type="evidence" value="ECO:0007669"/>
    <property type="project" value="UniProtKB-KW"/>
</dbReference>